<organism evidence="1 2">
    <name type="scientific">Neoarthrinium moseri</name>
    <dbReference type="NCBI Taxonomy" id="1658444"/>
    <lineage>
        <taxon>Eukaryota</taxon>
        <taxon>Fungi</taxon>
        <taxon>Dikarya</taxon>
        <taxon>Ascomycota</taxon>
        <taxon>Pezizomycotina</taxon>
        <taxon>Sordariomycetes</taxon>
        <taxon>Xylariomycetidae</taxon>
        <taxon>Amphisphaeriales</taxon>
        <taxon>Apiosporaceae</taxon>
        <taxon>Neoarthrinium</taxon>
    </lineage>
</organism>
<reference evidence="1" key="1">
    <citation type="submission" date="2021-03" db="EMBL/GenBank/DDBJ databases">
        <title>Revisited historic fungal species revealed as producer of novel bioactive compounds through whole genome sequencing and comparative genomics.</title>
        <authorList>
            <person name="Vignolle G.A."/>
            <person name="Hochenegger N."/>
            <person name="Mach R.L."/>
            <person name="Mach-Aigner A.R."/>
            <person name="Javad Rahimi M."/>
            <person name="Salim K.A."/>
            <person name="Chan C.M."/>
            <person name="Lim L.B.L."/>
            <person name="Cai F."/>
            <person name="Druzhinina I.S."/>
            <person name="U'Ren J.M."/>
            <person name="Derntl C."/>
        </authorList>
    </citation>
    <scope>NUCLEOTIDE SEQUENCE</scope>
    <source>
        <strain evidence="1">TUCIM 5799</strain>
    </source>
</reference>
<sequence length="244" mass="26797">MCLLVNTYPSCALFGHPTEAADAERFDQALCDEASVLGTFGTCQGISSRNVPDFASPYCTECNEVEADMHLKVAEVLEVNERPGASQIPLITESFLSHLRGLPIDRTRAPEIVAEEILRHLGEEGTRALSVLDKLRAYIWATVQSPDTGPNNESRNYFASWVISVCRIAHIEAAEAIAKREEDDDRLQLLQLLAIHTQAASVYRARLESIGQFQSMMLLSGITKLVDTVSVELSTEVGTSEAET</sequence>
<dbReference type="AlphaFoldDB" id="A0A9P9WH92"/>
<keyword evidence="2" id="KW-1185">Reference proteome</keyword>
<name>A0A9P9WH92_9PEZI</name>
<evidence type="ECO:0000313" key="1">
    <source>
        <dbReference type="EMBL" id="KAI1863014.1"/>
    </source>
</evidence>
<dbReference type="OrthoDB" id="4771724at2759"/>
<dbReference type="EMBL" id="JAFIMR010000026">
    <property type="protein sequence ID" value="KAI1863014.1"/>
    <property type="molecule type" value="Genomic_DNA"/>
</dbReference>
<dbReference type="Proteomes" id="UP000829685">
    <property type="component" value="Unassembled WGS sequence"/>
</dbReference>
<accession>A0A9P9WH92</accession>
<protein>
    <submittedName>
        <fullName evidence="1">Uncharacterized protein</fullName>
    </submittedName>
</protein>
<evidence type="ECO:0000313" key="2">
    <source>
        <dbReference type="Proteomes" id="UP000829685"/>
    </source>
</evidence>
<gene>
    <name evidence="1" type="ORF">JX265_009060</name>
</gene>
<proteinExistence type="predicted"/>
<comment type="caution">
    <text evidence="1">The sequence shown here is derived from an EMBL/GenBank/DDBJ whole genome shotgun (WGS) entry which is preliminary data.</text>
</comment>